<dbReference type="Proteomes" id="UP000186026">
    <property type="component" value="Unassembled WGS sequence"/>
</dbReference>
<feature type="domain" description="NodB homology" evidence="3">
    <location>
        <begin position="26"/>
        <end position="206"/>
    </location>
</feature>
<dbReference type="PANTHER" id="PTHR10587:SF133">
    <property type="entry name" value="CHITIN DEACETYLASE 1-RELATED"/>
    <property type="match status" value="1"/>
</dbReference>
<dbReference type="SUPFAM" id="SSF88713">
    <property type="entry name" value="Glycoside hydrolase/deacetylase"/>
    <property type="match status" value="1"/>
</dbReference>
<dbReference type="GO" id="GO:0046872">
    <property type="term" value="F:metal ion binding"/>
    <property type="evidence" value="ECO:0007669"/>
    <property type="project" value="UniProtKB-KW"/>
</dbReference>
<organism evidence="4 5">
    <name type="scientific">Belliella pelovolcani</name>
    <dbReference type="NCBI Taxonomy" id="529505"/>
    <lineage>
        <taxon>Bacteria</taxon>
        <taxon>Pseudomonadati</taxon>
        <taxon>Bacteroidota</taxon>
        <taxon>Cytophagia</taxon>
        <taxon>Cytophagales</taxon>
        <taxon>Cyclobacteriaceae</taxon>
        <taxon>Belliella</taxon>
    </lineage>
</organism>
<dbReference type="InterPro" id="IPR002509">
    <property type="entry name" value="NODB_dom"/>
</dbReference>
<name>A0A1N7NX53_9BACT</name>
<evidence type="ECO:0000313" key="5">
    <source>
        <dbReference type="Proteomes" id="UP000186026"/>
    </source>
</evidence>
<protein>
    <submittedName>
        <fullName evidence="4">Polysaccharide deacetylase</fullName>
    </submittedName>
</protein>
<keyword evidence="2" id="KW-0378">Hydrolase</keyword>
<dbReference type="STRING" id="529505.SAMN05421761_11250"/>
<evidence type="ECO:0000256" key="2">
    <source>
        <dbReference type="ARBA" id="ARBA00022801"/>
    </source>
</evidence>
<dbReference type="AlphaFoldDB" id="A0A1N7NX53"/>
<sequence>MIIHHIPFFFPKIFKEVTWNRDRKVNKIYLTFDDGPVPGVTDFVLELLAKRGMKATFFMVGDNVRKHPQLAKAVQSQGHGVGNHTFHHVNGFKTADALYLEEIKACQEIIQEILDMEVKLFRPPYGRIKKSQFKQIDASLELVMWDVLTGDYDQRQSPEKCLEKAIKYTRNGSVIVFHDQQKSLPILKSMLDDYLSYLQDAGFETALL</sequence>
<keyword evidence="1" id="KW-0479">Metal-binding</keyword>
<proteinExistence type="predicted"/>
<gene>
    <name evidence="4" type="ORF">SAMN05421761_11250</name>
</gene>
<dbReference type="Pfam" id="PF01522">
    <property type="entry name" value="Polysacc_deac_1"/>
    <property type="match status" value="1"/>
</dbReference>
<evidence type="ECO:0000313" key="4">
    <source>
        <dbReference type="EMBL" id="SIT02856.1"/>
    </source>
</evidence>
<dbReference type="InterPro" id="IPR011330">
    <property type="entry name" value="Glyco_hydro/deAcase_b/a-brl"/>
</dbReference>
<dbReference type="EMBL" id="FTOP01000012">
    <property type="protein sequence ID" value="SIT02856.1"/>
    <property type="molecule type" value="Genomic_DNA"/>
</dbReference>
<dbReference type="GO" id="GO:0016020">
    <property type="term" value="C:membrane"/>
    <property type="evidence" value="ECO:0007669"/>
    <property type="project" value="TreeGrafter"/>
</dbReference>
<dbReference type="GO" id="GO:0005975">
    <property type="term" value="P:carbohydrate metabolic process"/>
    <property type="evidence" value="ECO:0007669"/>
    <property type="project" value="InterPro"/>
</dbReference>
<dbReference type="InterPro" id="IPR050248">
    <property type="entry name" value="Polysacc_deacetylase_ArnD"/>
</dbReference>
<evidence type="ECO:0000259" key="3">
    <source>
        <dbReference type="PROSITE" id="PS51677"/>
    </source>
</evidence>
<evidence type="ECO:0000256" key="1">
    <source>
        <dbReference type="ARBA" id="ARBA00022723"/>
    </source>
</evidence>
<dbReference type="Gene3D" id="3.20.20.370">
    <property type="entry name" value="Glycoside hydrolase/deacetylase"/>
    <property type="match status" value="1"/>
</dbReference>
<dbReference type="CDD" id="cd10917">
    <property type="entry name" value="CE4_NodB_like_6s_7s"/>
    <property type="match status" value="1"/>
</dbReference>
<dbReference type="PANTHER" id="PTHR10587">
    <property type="entry name" value="GLYCOSYL TRANSFERASE-RELATED"/>
    <property type="match status" value="1"/>
</dbReference>
<dbReference type="GO" id="GO:0016810">
    <property type="term" value="F:hydrolase activity, acting on carbon-nitrogen (but not peptide) bonds"/>
    <property type="evidence" value="ECO:0007669"/>
    <property type="project" value="InterPro"/>
</dbReference>
<dbReference type="RefSeq" id="WP_076502206.1">
    <property type="nucleotide sequence ID" value="NZ_FTOP01000012.1"/>
</dbReference>
<dbReference type="PROSITE" id="PS51677">
    <property type="entry name" value="NODB"/>
    <property type="match status" value="1"/>
</dbReference>
<accession>A0A1N7NX53</accession>
<keyword evidence="5" id="KW-1185">Reference proteome</keyword>
<dbReference type="OrthoDB" id="9812065at2"/>
<reference evidence="5" key="1">
    <citation type="submission" date="2017-01" db="EMBL/GenBank/DDBJ databases">
        <authorList>
            <person name="Varghese N."/>
            <person name="Submissions S."/>
        </authorList>
    </citation>
    <scope>NUCLEOTIDE SEQUENCE [LARGE SCALE GENOMIC DNA]</scope>
    <source>
        <strain evidence="5">DSM 46698</strain>
    </source>
</reference>